<organism evidence="1 2">
    <name type="scientific">Tegillarca granosa</name>
    <name type="common">Malaysian cockle</name>
    <name type="synonym">Anadara granosa</name>
    <dbReference type="NCBI Taxonomy" id="220873"/>
    <lineage>
        <taxon>Eukaryota</taxon>
        <taxon>Metazoa</taxon>
        <taxon>Spiralia</taxon>
        <taxon>Lophotrochozoa</taxon>
        <taxon>Mollusca</taxon>
        <taxon>Bivalvia</taxon>
        <taxon>Autobranchia</taxon>
        <taxon>Pteriomorphia</taxon>
        <taxon>Arcoida</taxon>
        <taxon>Arcoidea</taxon>
        <taxon>Arcidae</taxon>
        <taxon>Tegillarca</taxon>
    </lineage>
</organism>
<dbReference type="InterPro" id="IPR042398">
    <property type="entry name" value="BCL2L13"/>
</dbReference>
<dbReference type="Proteomes" id="UP001217089">
    <property type="component" value="Unassembled WGS sequence"/>
</dbReference>
<dbReference type="PANTHER" id="PTHR15758:SF2">
    <property type="entry name" value="BCL-2-LIKE PROTEIN 13"/>
    <property type="match status" value="1"/>
</dbReference>
<accession>A0ABQ9FDC7</accession>
<evidence type="ECO:0000313" key="1">
    <source>
        <dbReference type="EMBL" id="KAJ8315306.1"/>
    </source>
</evidence>
<gene>
    <name evidence="1" type="ORF">KUTeg_007456</name>
</gene>
<comment type="caution">
    <text evidence="1">The sequence shown here is derived from an EMBL/GenBank/DDBJ whole genome shotgun (WGS) entry which is preliminary data.</text>
</comment>
<name>A0ABQ9FDC7_TEGGR</name>
<dbReference type="InterPro" id="IPR036834">
    <property type="entry name" value="Bcl-2-like_sf"/>
</dbReference>
<dbReference type="SUPFAM" id="SSF56854">
    <property type="entry name" value="Bcl-2 inhibitors of programmed cell death"/>
    <property type="match status" value="1"/>
</dbReference>
<keyword evidence="2" id="KW-1185">Reference proteome</keyword>
<dbReference type="PANTHER" id="PTHR15758">
    <property type="entry name" value="BCL-2-LIKE PROTEIN 13"/>
    <property type="match status" value="1"/>
</dbReference>
<proteinExistence type="predicted"/>
<evidence type="ECO:0000313" key="2">
    <source>
        <dbReference type="Proteomes" id="UP001217089"/>
    </source>
</evidence>
<dbReference type="EMBL" id="JARBDR010000337">
    <property type="protein sequence ID" value="KAJ8315306.1"/>
    <property type="molecule type" value="Genomic_DNA"/>
</dbReference>
<reference evidence="1 2" key="1">
    <citation type="submission" date="2022-12" db="EMBL/GenBank/DDBJ databases">
        <title>Chromosome-level genome of Tegillarca granosa.</title>
        <authorList>
            <person name="Kim J."/>
        </authorList>
    </citation>
    <scope>NUCLEOTIDE SEQUENCE [LARGE SCALE GENOMIC DNA]</scope>
    <source>
        <strain evidence="1">Teg-2019</strain>
        <tissue evidence="1">Adductor muscle</tissue>
    </source>
</reference>
<protein>
    <submittedName>
        <fullName evidence="1">Uncharacterized protein</fullName>
    </submittedName>
</protein>
<dbReference type="Gene3D" id="1.10.437.10">
    <property type="entry name" value="Blc2-like"/>
    <property type="match status" value="1"/>
</dbReference>
<sequence length="277" mass="31176">MINREDSEISTYSNCSNYTSDADDEFEETSNTSSALSSLNCPIDVSDVKLDVVGSEEVLGDIDVVESRSISIDIAHSSITTPSLDRSQLRLDIRDQSEWQCEENRKLELLLAEMRTEIQDEIISFESEIEDAIKKHIIDPIESPFSAPESPQTAAARVLARIGDEVKDHYEQRLQEALGHLFPDQQQGYFNYDNFRRIANDVIDENLPGWRQRAVMNFDPSQSSESPLSPESLEDIPILSALVTSSTKLSNKYELCISLPQQQTFQIGVHDLAGYLL</sequence>